<feature type="domain" description="ACT" evidence="8">
    <location>
        <begin position="855"/>
        <end position="937"/>
    </location>
</feature>
<dbReference type="Pfam" id="PF08335">
    <property type="entry name" value="GlnD_UR_UTase"/>
    <property type="match status" value="1"/>
</dbReference>
<comment type="catalytic activity">
    <reaction evidence="7">
        <text>[protein-PII]-L-tyrosine + UTP = [protein-PII]-uridylyl-L-tyrosine + diphosphate</text>
        <dbReference type="Rhea" id="RHEA:13673"/>
        <dbReference type="Rhea" id="RHEA-COMP:12147"/>
        <dbReference type="Rhea" id="RHEA-COMP:12148"/>
        <dbReference type="ChEBI" id="CHEBI:33019"/>
        <dbReference type="ChEBI" id="CHEBI:46398"/>
        <dbReference type="ChEBI" id="CHEBI:46858"/>
        <dbReference type="ChEBI" id="CHEBI:90602"/>
        <dbReference type="EC" id="2.7.7.59"/>
    </reaction>
</comment>
<proteinExistence type="inferred from homology"/>
<dbReference type="SUPFAM" id="SSF81301">
    <property type="entry name" value="Nucleotidyltransferase"/>
    <property type="match status" value="1"/>
</dbReference>
<comment type="caution">
    <text evidence="7">Lacks conserved residue(s) required for the propagation of feature annotation.</text>
</comment>
<dbReference type="InterPro" id="IPR002912">
    <property type="entry name" value="ACT_dom"/>
</dbReference>
<evidence type="ECO:0000259" key="8">
    <source>
        <dbReference type="PROSITE" id="PS51671"/>
    </source>
</evidence>
<dbReference type="PROSITE" id="PS51671">
    <property type="entry name" value="ACT"/>
    <property type="match status" value="2"/>
</dbReference>
<dbReference type="RefSeq" id="WP_121102294.1">
    <property type="nucleotide sequence ID" value="NZ_RBII01000002.1"/>
</dbReference>
<feature type="domain" description="HD" evidence="9">
    <location>
        <begin position="504"/>
        <end position="627"/>
    </location>
</feature>
<keyword evidence="2 7" id="KW-0548">Nucleotidyltransferase</keyword>
<comment type="function">
    <text evidence="7">Modifies, by uridylylation and deuridylylation, the PII regulatory proteins (GlnB and homologs), in response to the nitrogen status of the cell that GlnD senses through the glutamine level. Under low glutamine levels, catalyzes the conversion of the PII proteins and UTP to PII-UMP and PPi, while under higher glutamine levels, GlnD hydrolyzes PII-UMP to PII and UMP (deuridylylation). Thus, controls uridylylation state and activity of the PII proteins, and plays an important role in the regulation of nitrogen metabolism.</text>
</comment>
<dbReference type="OrthoDB" id="9758038at2"/>
<dbReference type="PIRSF" id="PIRSF006288">
    <property type="entry name" value="PII_uridyltransf"/>
    <property type="match status" value="1"/>
</dbReference>
<evidence type="ECO:0000256" key="1">
    <source>
        <dbReference type="ARBA" id="ARBA00022679"/>
    </source>
</evidence>
<evidence type="ECO:0000256" key="5">
    <source>
        <dbReference type="ARBA" id="ARBA00022842"/>
    </source>
</evidence>
<comment type="domain">
    <text evidence="7">Has four distinct domains: an N-terminal nucleotidyltransferase (NT) domain responsible for UTase activity, a central HD domain that encodes UR activity, and two C-terminal ACT domains that seem to have a role in glutamine sensing.</text>
</comment>
<dbReference type="Gene3D" id="1.10.3090.10">
    <property type="entry name" value="cca-adding enzyme, domain 2"/>
    <property type="match status" value="1"/>
</dbReference>
<dbReference type="CDD" id="cd04873">
    <property type="entry name" value="ACT_UUR-ACR-like"/>
    <property type="match status" value="1"/>
</dbReference>
<dbReference type="HAMAP" id="MF_00277">
    <property type="entry name" value="PII_uridylyl_transf"/>
    <property type="match status" value="1"/>
</dbReference>
<evidence type="ECO:0000256" key="2">
    <source>
        <dbReference type="ARBA" id="ARBA00022695"/>
    </source>
</evidence>
<comment type="similarity">
    <text evidence="7">Belongs to the GlnD family.</text>
</comment>
<dbReference type="InterPro" id="IPR013546">
    <property type="entry name" value="PII_UdlTrfase/GS_AdlTrfase"/>
</dbReference>
<dbReference type="CDD" id="cd00077">
    <property type="entry name" value="HDc"/>
    <property type="match status" value="1"/>
</dbReference>
<dbReference type="SUPFAM" id="SSF81593">
    <property type="entry name" value="Nucleotidyltransferase substrate binding subunit/domain"/>
    <property type="match status" value="1"/>
</dbReference>
<reference evidence="10 11" key="1">
    <citation type="submission" date="2018-10" db="EMBL/GenBank/DDBJ databases">
        <title>Genomic Encyclopedia of Type Strains, Phase IV (KMG-IV): sequencing the most valuable type-strain genomes for metagenomic binning, comparative biology and taxonomic classification.</title>
        <authorList>
            <person name="Goeker M."/>
        </authorList>
    </citation>
    <scope>NUCLEOTIDE SEQUENCE [LARGE SCALE GENOMIC DNA]</scope>
    <source>
        <strain evidence="10 11">DSM 22008</strain>
    </source>
</reference>
<keyword evidence="6 7" id="KW-0511">Multifunctional enzyme</keyword>
<dbReference type="InterPro" id="IPR010043">
    <property type="entry name" value="UTase/UR"/>
</dbReference>
<name>A0A420WEV5_9PROT</name>
<dbReference type="Gene3D" id="3.30.460.10">
    <property type="entry name" value="Beta Polymerase, domain 2"/>
    <property type="match status" value="1"/>
</dbReference>
<dbReference type="InParanoid" id="A0A420WEV5"/>
<dbReference type="EMBL" id="RBII01000002">
    <property type="protein sequence ID" value="RKQ69511.1"/>
    <property type="molecule type" value="Genomic_DNA"/>
</dbReference>
<dbReference type="EC" id="2.7.7.59" evidence="7"/>
<evidence type="ECO:0000256" key="6">
    <source>
        <dbReference type="ARBA" id="ARBA00023268"/>
    </source>
</evidence>
<accession>A0A420WEV5</accession>
<dbReference type="InterPro" id="IPR003607">
    <property type="entry name" value="HD/PDEase_dom"/>
</dbReference>
<dbReference type="CDD" id="cd04899">
    <property type="entry name" value="ACT_ACR-UUR-like_2"/>
    <property type="match status" value="1"/>
</dbReference>
<dbReference type="NCBIfam" id="NF003467">
    <property type="entry name" value="PRK05092.1"/>
    <property type="match status" value="1"/>
</dbReference>
<dbReference type="PANTHER" id="PTHR47320">
    <property type="entry name" value="BIFUNCTIONAL URIDYLYLTRANSFERASE/URIDYLYL-REMOVING ENZYME"/>
    <property type="match status" value="1"/>
</dbReference>
<keyword evidence="3" id="KW-0677">Repeat</keyword>
<keyword evidence="5 7" id="KW-0460">Magnesium</keyword>
<dbReference type="Proteomes" id="UP000282211">
    <property type="component" value="Unassembled WGS sequence"/>
</dbReference>
<evidence type="ECO:0000256" key="7">
    <source>
        <dbReference type="HAMAP-Rule" id="MF_00277"/>
    </source>
</evidence>
<dbReference type="SMART" id="SM00471">
    <property type="entry name" value="HDc"/>
    <property type="match status" value="1"/>
</dbReference>
<comment type="activity regulation">
    <text evidence="7">Uridylyltransferase (UTase) activity is inhibited by glutamine, while glutamine activates uridylyl-removing (UR) activity.</text>
</comment>
<evidence type="ECO:0000259" key="9">
    <source>
        <dbReference type="PROSITE" id="PS51831"/>
    </source>
</evidence>
<dbReference type="Pfam" id="PF01966">
    <property type="entry name" value="HD"/>
    <property type="match status" value="1"/>
</dbReference>
<dbReference type="GO" id="GO:0008081">
    <property type="term" value="F:phosphoric diester hydrolase activity"/>
    <property type="evidence" value="ECO:0007669"/>
    <property type="project" value="UniProtKB-UniRule"/>
</dbReference>
<dbReference type="InterPro" id="IPR006674">
    <property type="entry name" value="HD_domain"/>
</dbReference>
<dbReference type="Gene3D" id="3.30.70.260">
    <property type="match status" value="1"/>
</dbReference>
<keyword evidence="1 7" id="KW-0808">Transferase</keyword>
<dbReference type="NCBIfam" id="TIGR01693">
    <property type="entry name" value="UTase_glnD"/>
    <property type="match status" value="1"/>
</dbReference>
<comment type="caution">
    <text evidence="10">The sequence shown here is derived from an EMBL/GenBank/DDBJ whole genome shotgun (WGS) entry which is preliminary data.</text>
</comment>
<evidence type="ECO:0000256" key="4">
    <source>
        <dbReference type="ARBA" id="ARBA00022801"/>
    </source>
</evidence>
<comment type="cofactor">
    <cofactor evidence="7">
        <name>Mg(2+)</name>
        <dbReference type="ChEBI" id="CHEBI:18420"/>
    </cofactor>
</comment>
<dbReference type="SUPFAM" id="SSF55021">
    <property type="entry name" value="ACT-like"/>
    <property type="match status" value="2"/>
</dbReference>
<dbReference type="SUPFAM" id="SSF81891">
    <property type="entry name" value="Poly A polymerase C-terminal region-like"/>
    <property type="match status" value="1"/>
</dbReference>
<comment type="catalytic activity">
    <reaction evidence="7">
        <text>[protein-PII]-uridylyl-L-tyrosine + H2O = [protein-PII]-L-tyrosine + UMP + H(+)</text>
        <dbReference type="Rhea" id="RHEA:48600"/>
        <dbReference type="Rhea" id="RHEA-COMP:12147"/>
        <dbReference type="Rhea" id="RHEA-COMP:12148"/>
        <dbReference type="ChEBI" id="CHEBI:15377"/>
        <dbReference type="ChEBI" id="CHEBI:15378"/>
        <dbReference type="ChEBI" id="CHEBI:46858"/>
        <dbReference type="ChEBI" id="CHEBI:57865"/>
        <dbReference type="ChEBI" id="CHEBI:90602"/>
    </reaction>
</comment>
<dbReference type="InterPro" id="IPR043519">
    <property type="entry name" value="NT_sf"/>
</dbReference>
<feature type="region of interest" description="Uridylyltransferase" evidence="7">
    <location>
        <begin position="1"/>
        <end position="386"/>
    </location>
</feature>
<keyword evidence="4 7" id="KW-0378">Hydrolase</keyword>
<evidence type="ECO:0000313" key="11">
    <source>
        <dbReference type="Proteomes" id="UP000282211"/>
    </source>
</evidence>
<dbReference type="CDD" id="cd05401">
    <property type="entry name" value="NT_GlnE_GlnD_like"/>
    <property type="match status" value="1"/>
</dbReference>
<dbReference type="Gene3D" id="1.20.120.330">
    <property type="entry name" value="Nucleotidyltransferases domain 2"/>
    <property type="match status" value="1"/>
</dbReference>
<dbReference type="AlphaFoldDB" id="A0A420WEV5"/>
<dbReference type="GO" id="GO:0006808">
    <property type="term" value="P:regulation of nitrogen utilization"/>
    <property type="evidence" value="ECO:0007669"/>
    <property type="project" value="UniProtKB-UniRule"/>
</dbReference>
<dbReference type="EC" id="3.1.4.-" evidence="7"/>
<dbReference type="PANTHER" id="PTHR47320:SF1">
    <property type="entry name" value="BIFUNCTIONAL URIDYLYLTRANSFERASE_URIDYLYL-REMOVING ENZYME"/>
    <property type="match status" value="1"/>
</dbReference>
<dbReference type="PROSITE" id="PS51831">
    <property type="entry name" value="HD"/>
    <property type="match status" value="1"/>
</dbReference>
<gene>
    <name evidence="7" type="primary">glnD</name>
    <name evidence="10" type="ORF">DES40_2312</name>
</gene>
<dbReference type="InterPro" id="IPR045865">
    <property type="entry name" value="ACT-like_dom_sf"/>
</dbReference>
<feature type="domain" description="ACT" evidence="8">
    <location>
        <begin position="744"/>
        <end position="827"/>
    </location>
</feature>
<sequence>MARKPKLKMPDRILANKSGLDGEALRQHLNKIALEGGNSQRARVLEILRQTLNTGMAQTEELFSKGRLGGLETAARIAAIHDTVITALFDYTTSHEIKDKDLTPSDRFALCGVGGYGRAEMAPQSDVDLLFLVADKKGSSYTEKVTEFMLYMLWDLGLKVGHSTRTIEQCLALSKEDQTILTALLDLRFLRGDRELADTLYSRFRKDVTKGKGRKYIAMKLEERDNRHTREGNSRYVIEPNVKEGKGGLRDLHVLYWIARFLDSENKITDPHLTDSYVEMELFDEQAATRFKHAADFLWRARIWLHFIAGRPTETLSFDQQTVLARKMGYASGPVEVAVEKFMREYFTNAKEVGALTRIACAKLEAQKAIRLPAGLEALMPRSRRDIKNKALVMDHGRLNFSDPMQIRHDPTIIMQLFESAGRRNVDIHPDAFSAINFRRNIIDTDFRRDPKNSTLFQKTLLGAKAPAATLKAMNEAGVLGRYLLEFGGIVARTQFNMHHAYTVDEHTLRLVGNFNDLENGRLEDENPIITELAKTFTQEQRLIIYLACLLHDTGKGHGDQCIEGAQLGRRACRRLGVSQSVTDTVAWLIRRHLDMSETAQRRDISDPDTIAEFGKLVGSLERLNLLFALTVVDIRSVGPGIWNDWKGVLLRNLYKSTARYLDGKEDLAPAAKAAAAMEQLKEKLPAEMAVRVNPLLEEMSQNYWSNFDMADLIRHARFFDMVIQDGVETAVQTRLTRKRDITELWVLTHDRTGLFADLTKAISSSGATITGARLHTSEEKRVMNVFYLQNSEGLAFGRQSSHALEVLRKRAQAAADGVQNNVTIPKPIASKRAGAIPIKPRIRFLQNKLGGATILEIEGRDRPGLLHDIASILRDCDVEILSAHIEVVGAKAIDSFYLCRPGFLPNDEGYALSKSMKKIIRQNLSELLSPQNVQAA</sequence>
<evidence type="ECO:0000313" key="10">
    <source>
        <dbReference type="EMBL" id="RKQ69511.1"/>
    </source>
</evidence>
<evidence type="ECO:0000256" key="3">
    <source>
        <dbReference type="ARBA" id="ARBA00022737"/>
    </source>
</evidence>
<keyword evidence="11" id="KW-1185">Reference proteome</keyword>
<protein>
    <recommendedName>
        <fullName evidence="7">Bifunctional uridylyltransferase/uridylyl-removing enzyme</fullName>
        <shortName evidence="7">UTase/UR</shortName>
    </recommendedName>
    <alternativeName>
        <fullName evidence="7">Bifunctional [protein-PII] modification enzyme</fullName>
    </alternativeName>
    <alternativeName>
        <fullName evidence="7">Bifunctional nitrogen sensor protein</fullName>
    </alternativeName>
    <domain>
        <recommendedName>
            <fullName evidence="7">[Protein-PII] uridylyltransferase</fullName>
            <shortName evidence="7">PII uridylyltransferase</shortName>
            <shortName evidence="7">UTase</shortName>
            <ecNumber evidence="7">2.7.7.59</ecNumber>
        </recommendedName>
    </domain>
    <domain>
        <recommendedName>
            <fullName evidence="7">[Protein-PII]-UMP uridylyl-removing enzyme</fullName>
            <shortName evidence="7">UR</shortName>
            <ecNumber evidence="7">3.1.4.-</ecNumber>
        </recommendedName>
    </domain>
</protein>
<dbReference type="GO" id="GO:0008773">
    <property type="term" value="F:[protein-PII] uridylyltransferase activity"/>
    <property type="evidence" value="ECO:0007669"/>
    <property type="project" value="UniProtKB-UniRule"/>
</dbReference>
<organism evidence="10 11">
    <name type="scientific">Litorimonas taeanensis</name>
    <dbReference type="NCBI Taxonomy" id="568099"/>
    <lineage>
        <taxon>Bacteria</taxon>
        <taxon>Pseudomonadati</taxon>
        <taxon>Pseudomonadota</taxon>
        <taxon>Alphaproteobacteria</taxon>
        <taxon>Maricaulales</taxon>
        <taxon>Robiginitomaculaceae</taxon>
    </lineage>
</organism>
<dbReference type="FunCoup" id="A0A420WEV5">
    <property type="interactions" value="210"/>
</dbReference>